<evidence type="ECO:0000256" key="4">
    <source>
        <dbReference type="ARBA" id="ARBA00012745"/>
    </source>
</evidence>
<dbReference type="UniPathway" id="UPA00359">
    <property type="reaction ID" value="UER00478"/>
</dbReference>
<dbReference type="InterPro" id="IPR018357">
    <property type="entry name" value="Hexapep_transf_CS"/>
</dbReference>
<keyword evidence="8" id="KW-0808">Transferase</keyword>
<comment type="cofactor">
    <cofactor evidence="1">
        <name>Zn(2+)</name>
        <dbReference type="ChEBI" id="CHEBI:29105"/>
    </cofactor>
</comment>
<comment type="caution">
    <text evidence="17">The sequence shown here is derived from an EMBL/GenBank/DDBJ whole genome shotgun (WGS) entry which is preliminary data.</text>
</comment>
<dbReference type="SUPFAM" id="SSF54637">
    <property type="entry name" value="Thioesterase/thiol ester dehydrase-isomerase"/>
    <property type="match status" value="1"/>
</dbReference>
<evidence type="ECO:0000259" key="16">
    <source>
        <dbReference type="Pfam" id="PF13720"/>
    </source>
</evidence>
<dbReference type="InterPro" id="IPR029098">
    <property type="entry name" value="Acetyltransf_C"/>
</dbReference>
<evidence type="ECO:0000313" key="17">
    <source>
        <dbReference type="EMBL" id="CAE8667379.1"/>
    </source>
</evidence>
<keyword evidence="6" id="KW-0444">Lipid biosynthesis</keyword>
<evidence type="ECO:0000256" key="9">
    <source>
        <dbReference type="ARBA" id="ARBA00022723"/>
    </source>
</evidence>
<dbReference type="Gene3D" id="3.30.230.20">
    <property type="entry name" value="lpxc deacetylase, domain 1"/>
    <property type="match status" value="1"/>
</dbReference>
<dbReference type="PANTHER" id="PTHR43480:SF1">
    <property type="entry name" value="ACYL-[ACYL-CARRIER-PROTEIN]--UDP-N-ACETYLGLUCOSAMINE O-ACYLTRANSFERASE, MITOCHONDRIAL-RELATED"/>
    <property type="match status" value="1"/>
</dbReference>
<keyword evidence="10" id="KW-0378">Hydrolase</keyword>
<dbReference type="InterPro" id="IPR010137">
    <property type="entry name" value="Lipid_A_LpxA"/>
</dbReference>
<dbReference type="Gene3D" id="1.20.1180.10">
    <property type="entry name" value="Udp N-acetylglucosamine O-acyltransferase, C-terminal domain"/>
    <property type="match status" value="1"/>
</dbReference>
<keyword evidence="11" id="KW-0862">Zinc</keyword>
<dbReference type="Pfam" id="PF00132">
    <property type="entry name" value="Hexapep"/>
    <property type="match status" value="2"/>
</dbReference>
<dbReference type="Proteomes" id="UP000626109">
    <property type="component" value="Unassembled WGS sequence"/>
</dbReference>
<dbReference type="InterPro" id="IPR001451">
    <property type="entry name" value="Hexapep"/>
</dbReference>
<dbReference type="InterPro" id="IPR011004">
    <property type="entry name" value="Trimer_LpxA-like_sf"/>
</dbReference>
<dbReference type="GO" id="GO:0046872">
    <property type="term" value="F:metal ion binding"/>
    <property type="evidence" value="ECO:0007669"/>
    <property type="project" value="UniProtKB-KW"/>
</dbReference>
<evidence type="ECO:0000256" key="14">
    <source>
        <dbReference type="ARBA" id="ARBA00024535"/>
    </source>
</evidence>
<evidence type="ECO:0000256" key="13">
    <source>
        <dbReference type="ARBA" id="ARBA00023315"/>
    </source>
</evidence>
<dbReference type="InterPro" id="IPR029069">
    <property type="entry name" value="HotDog_dom_sf"/>
</dbReference>
<comment type="function">
    <text evidence="15">Involved in the biosynthesis of lipid A, a phosphorylated glycolipid that in bacteria anchors the lipopolysaccharide to the outer membrane of the cell. Lipid A-like molecules in plants may serve as structural components of the outer membranes of mitochondria and/or chloroplasts, or may be involved in signal transduction or plant defense responses.</text>
</comment>
<proteinExistence type="inferred from homology"/>
<evidence type="ECO:0000256" key="2">
    <source>
        <dbReference type="ARBA" id="ARBA00005002"/>
    </source>
</evidence>
<dbReference type="GO" id="GO:0016020">
    <property type="term" value="C:membrane"/>
    <property type="evidence" value="ECO:0007669"/>
    <property type="project" value="GOC"/>
</dbReference>
<evidence type="ECO:0000256" key="7">
    <source>
        <dbReference type="ARBA" id="ARBA00022556"/>
    </source>
</evidence>
<dbReference type="Gene3D" id="2.160.10.10">
    <property type="entry name" value="Hexapeptide repeat proteins"/>
    <property type="match status" value="1"/>
</dbReference>
<dbReference type="Pfam" id="PF07977">
    <property type="entry name" value="FabA"/>
    <property type="match status" value="1"/>
</dbReference>
<dbReference type="InterPro" id="IPR015870">
    <property type="entry name" value="UDP-acyl_N-AcGlcN_deAcase_N"/>
</dbReference>
<dbReference type="InterPro" id="IPR037157">
    <property type="entry name" value="Acetyltransf_C_sf"/>
</dbReference>
<evidence type="ECO:0000256" key="15">
    <source>
        <dbReference type="ARBA" id="ARBA00024987"/>
    </source>
</evidence>
<sequence>MTIYPAPDNHGYVFKRVDLEGHPTIKADLDHVVSTNRGTTIGKNGVLVNTTEHVLAALYGSEVDNALIELNGIEVPIMDGSAKDFVEGIQRVGIVDQEAEKDYFTLKENLYYEDEKGYVEMLAVPTPGNEFRITVMVDYNSPVLGTQHASMYEIGEFQKEIASCRTFVFLKELEFLAKNNLIKGGDLSNAIVLVEKERSQEEYQEIARMLGKEDLEVKVEGHILAARPGHAGNISFGKIIKNLIKEEKKKGVKNVTINEPFFQGHFPGNPVMRAYGTDYQRQMIHDLTSIHPDARIGENVQISPFTAIHGDVEIGDGTVIHSNVTIMDGARIGKNCEIFPGAVISARPQDLKYKGERTTAEIGNNTTIRECVTINRGTVDRGKTSVGNNSLLMAYTHLGHDVSVGNNCILANSANIAGHVTIEDYAILEGVVAVQQFITIGAHSFIAGGSHVRKNVPPFVKAAREPLSYAGVNSIGLQRRGFEEKVISAIQDTYRLIYIQNRNVTRAIEMVEEQVPEIDEVKQIISFIRSSDKGIMKGLQNV</sequence>
<evidence type="ECO:0000256" key="5">
    <source>
        <dbReference type="ARBA" id="ARBA00022490"/>
    </source>
</evidence>
<dbReference type="GO" id="GO:0103117">
    <property type="term" value="F:UDP-3-O-acyl-N-acetylglucosamine deacetylase activity"/>
    <property type="evidence" value="ECO:0007669"/>
    <property type="project" value="UniProtKB-EC"/>
</dbReference>
<dbReference type="NCBIfam" id="NF003657">
    <property type="entry name" value="PRK05289.1"/>
    <property type="match status" value="1"/>
</dbReference>
<dbReference type="GO" id="GO:2001289">
    <property type="term" value="P:lipid X metabolic process"/>
    <property type="evidence" value="ECO:0007669"/>
    <property type="project" value="UniProtKB-ARBA"/>
</dbReference>
<keyword evidence="12" id="KW-0443">Lipid metabolism</keyword>
<dbReference type="SUPFAM" id="SSF51161">
    <property type="entry name" value="Trimeric LpxA-like enzymes"/>
    <property type="match status" value="1"/>
</dbReference>
<dbReference type="Gene3D" id="3.30.1700.10">
    <property type="entry name" value="lpxc deacetylase, domain 2"/>
    <property type="match status" value="1"/>
</dbReference>
<dbReference type="GO" id="GO:0008780">
    <property type="term" value="F:acyl-[acyl-carrier-protein]-UDP-N-acetylglucosamine O-acyltransferase activity"/>
    <property type="evidence" value="ECO:0007669"/>
    <property type="project" value="InterPro"/>
</dbReference>
<evidence type="ECO:0000256" key="6">
    <source>
        <dbReference type="ARBA" id="ARBA00022516"/>
    </source>
</evidence>
<dbReference type="CDD" id="cd03351">
    <property type="entry name" value="LbH_UDP-GlcNAc_AT"/>
    <property type="match status" value="1"/>
</dbReference>
<keyword evidence="13" id="KW-0012">Acyltransferase</keyword>
<feature type="domain" description="UDP N-acetylglucosamine O-acyltransferase C-terminal" evidence="16">
    <location>
        <begin position="456"/>
        <end position="536"/>
    </location>
</feature>
<evidence type="ECO:0000256" key="10">
    <source>
        <dbReference type="ARBA" id="ARBA00022801"/>
    </source>
</evidence>
<protein>
    <recommendedName>
        <fullName evidence="4">UDP-3-O-acyl-N-acetylglucosamine deacetylase</fullName>
        <ecNumber evidence="4">3.5.1.108</ecNumber>
    </recommendedName>
</protein>
<name>A0A813J7E5_POLGL</name>
<comment type="similarity">
    <text evidence="3">Belongs to the LpxC family.</text>
</comment>
<dbReference type="Pfam" id="PF03331">
    <property type="entry name" value="LpxC"/>
    <property type="match status" value="1"/>
</dbReference>
<dbReference type="InterPro" id="IPR013114">
    <property type="entry name" value="FabA_FabZ"/>
</dbReference>
<evidence type="ECO:0000256" key="3">
    <source>
        <dbReference type="ARBA" id="ARBA00006170"/>
    </source>
</evidence>
<evidence type="ECO:0000256" key="8">
    <source>
        <dbReference type="ARBA" id="ARBA00022679"/>
    </source>
</evidence>
<evidence type="ECO:0000313" key="18">
    <source>
        <dbReference type="Proteomes" id="UP000626109"/>
    </source>
</evidence>
<dbReference type="InterPro" id="IPR011334">
    <property type="entry name" value="UDP-acyl_GlcNac_deAcase_C"/>
</dbReference>
<dbReference type="InterPro" id="IPR020568">
    <property type="entry name" value="Ribosomal_Su5_D2-typ_SF"/>
</dbReference>
<evidence type="ECO:0000256" key="12">
    <source>
        <dbReference type="ARBA" id="ARBA00023098"/>
    </source>
</evidence>
<dbReference type="NCBIfam" id="TIGR01852">
    <property type="entry name" value="lipid_A_lpxA"/>
    <property type="match status" value="1"/>
</dbReference>
<dbReference type="PANTHER" id="PTHR43480">
    <property type="entry name" value="ACYL-[ACYL-CARRIER-PROTEIN]--UDP-N-ACETYLGLUCOSAMINE O-ACYLTRANSFERASE"/>
    <property type="match status" value="1"/>
</dbReference>
<dbReference type="PROSITE" id="PS00101">
    <property type="entry name" value="HEXAPEP_TRANSFERASES"/>
    <property type="match status" value="1"/>
</dbReference>
<accession>A0A813J7E5</accession>
<keyword evidence="7" id="KW-0441">Lipid A biosynthesis</keyword>
<evidence type="ECO:0000256" key="1">
    <source>
        <dbReference type="ARBA" id="ARBA00001947"/>
    </source>
</evidence>
<reference evidence="17" key="1">
    <citation type="submission" date="2021-02" db="EMBL/GenBank/DDBJ databases">
        <authorList>
            <person name="Dougan E. K."/>
            <person name="Rhodes N."/>
            <person name="Thang M."/>
            <person name="Chan C."/>
        </authorList>
    </citation>
    <scope>NUCLEOTIDE SEQUENCE</scope>
</reference>
<comment type="catalytic activity">
    <reaction evidence="14">
        <text>a UDP-3-O-[(3R)-3-hydroxyacyl]-N-acetyl-alpha-D-glucosamine + H2O = a UDP-3-O-[(3R)-3-hydroxyacyl]-alpha-D-glucosamine + acetate</text>
        <dbReference type="Rhea" id="RHEA:67816"/>
        <dbReference type="ChEBI" id="CHEBI:15377"/>
        <dbReference type="ChEBI" id="CHEBI:30089"/>
        <dbReference type="ChEBI" id="CHEBI:137740"/>
        <dbReference type="ChEBI" id="CHEBI:173225"/>
        <dbReference type="EC" id="3.5.1.108"/>
    </reaction>
</comment>
<keyword evidence="9" id="KW-0479">Metal-binding</keyword>
<comment type="pathway">
    <text evidence="2">Glycolipid biosynthesis; lipid IV(A) biosynthesis; lipid IV(A) from (3R)-3-hydroxytetradecanoyl-[acyl-carrier-protein] and UDP-N-acetyl-alpha-D-glucosamine: step 2/6.</text>
</comment>
<evidence type="ECO:0000256" key="11">
    <source>
        <dbReference type="ARBA" id="ARBA00022833"/>
    </source>
</evidence>
<dbReference type="Pfam" id="PF13720">
    <property type="entry name" value="Acetyltransf_11"/>
    <property type="match status" value="1"/>
</dbReference>
<gene>
    <name evidence="17" type="ORF">PGLA2088_LOCUS16547</name>
</gene>
<dbReference type="EC" id="3.5.1.108" evidence="4"/>
<organism evidence="17 18">
    <name type="scientific">Polarella glacialis</name>
    <name type="common">Dinoflagellate</name>
    <dbReference type="NCBI Taxonomy" id="89957"/>
    <lineage>
        <taxon>Eukaryota</taxon>
        <taxon>Sar</taxon>
        <taxon>Alveolata</taxon>
        <taxon>Dinophyceae</taxon>
        <taxon>Suessiales</taxon>
        <taxon>Suessiaceae</taxon>
        <taxon>Polarella</taxon>
    </lineage>
</organism>
<dbReference type="EMBL" id="CAJNNW010021011">
    <property type="protein sequence ID" value="CAE8667379.1"/>
    <property type="molecule type" value="Genomic_DNA"/>
</dbReference>
<keyword evidence="5" id="KW-0963">Cytoplasm</keyword>
<dbReference type="GO" id="GO:0009245">
    <property type="term" value="P:lipid A biosynthetic process"/>
    <property type="evidence" value="ECO:0007669"/>
    <property type="project" value="UniProtKB-KW"/>
</dbReference>
<dbReference type="SUPFAM" id="SSF54211">
    <property type="entry name" value="Ribosomal protein S5 domain 2-like"/>
    <property type="match status" value="2"/>
</dbReference>
<dbReference type="InterPro" id="IPR004463">
    <property type="entry name" value="UDP-acyl_GlcNac_deAcase"/>
</dbReference>
<dbReference type="AlphaFoldDB" id="A0A813J7E5"/>